<sequence length="275" mass="29098">MLVRALAALPPSALRASTLPRLVTGDIIGAVAFSHVRRSGARPLAAVKTPGGWQVTGRLDWVSGWDVADVVHVLAETDDGKVVQFMLHTSPQPGVTIHEPLALMAMQGSHTRPVSFEQFYVPDEYCLGVLDRGMWLAIDERIGAMPTPPAFGLVRASISSLIELADHSPGTDTTDITDTAMSLSAEVIGLRDVAYRAIDDRAPIPTLMALRGRSLELASRSCASTVMAAGSRALAPGSDVGRRYREAAFLSVFRQSPAARSAALAQMGPGLSASS</sequence>
<dbReference type="PANTHER" id="PTHR43884:SF12">
    <property type="entry name" value="ISOVALERYL-COA DEHYDROGENASE, MITOCHONDRIAL-RELATED"/>
    <property type="match status" value="1"/>
</dbReference>
<accession>A0A6J7EZL7</accession>
<dbReference type="AlphaFoldDB" id="A0A6J7EZL7"/>
<name>A0A6J7EZL7_9ZZZZ</name>
<gene>
    <name evidence="1" type="ORF">UFOPK3402_01936</name>
</gene>
<dbReference type="InterPro" id="IPR009100">
    <property type="entry name" value="AcylCoA_DH/oxidase_NM_dom_sf"/>
</dbReference>
<dbReference type="PANTHER" id="PTHR43884">
    <property type="entry name" value="ACYL-COA DEHYDROGENASE"/>
    <property type="match status" value="1"/>
</dbReference>
<dbReference type="GO" id="GO:0003995">
    <property type="term" value="F:acyl-CoA dehydrogenase activity"/>
    <property type="evidence" value="ECO:0007669"/>
    <property type="project" value="TreeGrafter"/>
</dbReference>
<protein>
    <submittedName>
        <fullName evidence="1">Unannotated protein</fullName>
    </submittedName>
</protein>
<reference evidence="1" key="1">
    <citation type="submission" date="2020-05" db="EMBL/GenBank/DDBJ databases">
        <authorList>
            <person name="Chiriac C."/>
            <person name="Salcher M."/>
            <person name="Ghai R."/>
            <person name="Kavagutti S V."/>
        </authorList>
    </citation>
    <scope>NUCLEOTIDE SEQUENCE</scope>
</reference>
<dbReference type="Gene3D" id="2.40.110.10">
    <property type="entry name" value="Butyryl-CoA Dehydrogenase, subunit A, domain 2"/>
    <property type="match status" value="1"/>
</dbReference>
<evidence type="ECO:0000313" key="1">
    <source>
        <dbReference type="EMBL" id="CAB4886615.1"/>
    </source>
</evidence>
<dbReference type="EMBL" id="CAFBLS010000320">
    <property type="protein sequence ID" value="CAB4886615.1"/>
    <property type="molecule type" value="Genomic_DNA"/>
</dbReference>
<dbReference type="InterPro" id="IPR046373">
    <property type="entry name" value="Acyl-CoA_Oxase/DH_mid-dom_sf"/>
</dbReference>
<proteinExistence type="predicted"/>
<dbReference type="SUPFAM" id="SSF56645">
    <property type="entry name" value="Acyl-CoA dehydrogenase NM domain-like"/>
    <property type="match status" value="1"/>
</dbReference>
<organism evidence="1">
    <name type="scientific">freshwater metagenome</name>
    <dbReference type="NCBI Taxonomy" id="449393"/>
    <lineage>
        <taxon>unclassified sequences</taxon>
        <taxon>metagenomes</taxon>
        <taxon>ecological metagenomes</taxon>
    </lineage>
</organism>